<proteinExistence type="predicted"/>
<feature type="transmembrane region" description="Helical" evidence="2">
    <location>
        <begin position="351"/>
        <end position="371"/>
    </location>
</feature>
<dbReference type="EMBL" id="QGNW01001346">
    <property type="protein sequence ID" value="RVW44646.1"/>
    <property type="molecule type" value="Genomic_DNA"/>
</dbReference>
<feature type="coiled-coil region" evidence="1">
    <location>
        <begin position="214"/>
        <end position="241"/>
    </location>
</feature>
<evidence type="ECO:0000313" key="3">
    <source>
        <dbReference type="EMBL" id="RVW44646.1"/>
    </source>
</evidence>
<keyword evidence="1" id="KW-0175">Coiled coil</keyword>
<accession>A0A438EA22</accession>
<gene>
    <name evidence="3" type="ORF">CK203_086889</name>
</gene>
<sequence>MSSERPGTFLWEKILKAWLTYFPSVYAILILISITSTNEKLWIDFFWSKRHFERLVAMYEPKYEGQFGPVRGSGLLPIPHPVDASIHHGARKRPFGGKMCWGAAPVGRAASKIYDALSYVGNPDLIIPQALPDDLKTKLSIDEDMVSSPKEALSRFSADSVAMRNKHFKSGMSHSYSTHRDKNLSNHTGFSVSNRKFDDRPTELPAMLANKGAITQLSEQISSLNDRMDEFTSQIEELNSKLTMKKVSASQQNLAFQAEASNGSAPTFFIPGIGNGSLTGTMMHKSSSSSQLAKELPLMEEILGIARSQRQVMHQLDNISSLVREDIGGGRSEGGRRERKSIMLDIEPTRVPLILALAVGGLGIFLFKAFLPRN</sequence>
<organism evidence="3 4">
    <name type="scientific">Vitis vinifera</name>
    <name type="common">Grape</name>
    <dbReference type="NCBI Taxonomy" id="29760"/>
    <lineage>
        <taxon>Eukaryota</taxon>
        <taxon>Viridiplantae</taxon>
        <taxon>Streptophyta</taxon>
        <taxon>Embryophyta</taxon>
        <taxon>Tracheophyta</taxon>
        <taxon>Spermatophyta</taxon>
        <taxon>Magnoliopsida</taxon>
        <taxon>eudicotyledons</taxon>
        <taxon>Gunneridae</taxon>
        <taxon>Pentapetalae</taxon>
        <taxon>rosids</taxon>
        <taxon>Vitales</taxon>
        <taxon>Vitaceae</taxon>
        <taxon>Viteae</taxon>
        <taxon>Vitis</taxon>
    </lineage>
</organism>
<evidence type="ECO:0000256" key="1">
    <source>
        <dbReference type="SAM" id="Coils"/>
    </source>
</evidence>
<keyword evidence="2" id="KW-0472">Membrane</keyword>
<name>A0A438EA22_VITVI</name>
<evidence type="ECO:0000256" key="2">
    <source>
        <dbReference type="SAM" id="Phobius"/>
    </source>
</evidence>
<dbReference type="AlphaFoldDB" id="A0A438EA22"/>
<dbReference type="Proteomes" id="UP000288805">
    <property type="component" value="Unassembled WGS sequence"/>
</dbReference>
<keyword evidence="2" id="KW-0812">Transmembrane</keyword>
<protein>
    <submittedName>
        <fullName evidence="3">Uncharacterized protein</fullName>
    </submittedName>
</protein>
<reference evidence="3 4" key="1">
    <citation type="journal article" date="2018" name="PLoS Genet.">
        <title>Population sequencing reveals clonal diversity and ancestral inbreeding in the grapevine cultivar Chardonnay.</title>
        <authorList>
            <person name="Roach M.J."/>
            <person name="Johnson D.L."/>
            <person name="Bohlmann J."/>
            <person name="van Vuuren H.J."/>
            <person name="Jones S.J."/>
            <person name="Pretorius I.S."/>
            <person name="Schmidt S.A."/>
            <person name="Borneman A.R."/>
        </authorList>
    </citation>
    <scope>NUCLEOTIDE SEQUENCE [LARGE SCALE GENOMIC DNA]</scope>
    <source>
        <strain evidence="4">cv. Chardonnay</strain>
        <tissue evidence="3">Leaf</tissue>
    </source>
</reference>
<keyword evidence="2" id="KW-1133">Transmembrane helix</keyword>
<evidence type="ECO:0000313" key="4">
    <source>
        <dbReference type="Proteomes" id="UP000288805"/>
    </source>
</evidence>
<comment type="caution">
    <text evidence="3">The sequence shown here is derived from an EMBL/GenBank/DDBJ whole genome shotgun (WGS) entry which is preliminary data.</text>
</comment>